<keyword evidence="11" id="KW-0175">Coiled coil</keyword>
<dbReference type="EC" id="2.7.13.3" evidence="3"/>
<evidence type="ECO:0000313" key="15">
    <source>
        <dbReference type="Proteomes" id="UP000557307"/>
    </source>
</evidence>
<dbReference type="SUPFAM" id="SSF55781">
    <property type="entry name" value="GAF domain-like"/>
    <property type="match status" value="2"/>
</dbReference>
<dbReference type="PANTHER" id="PTHR43304">
    <property type="entry name" value="PHYTOCHROME-LIKE PROTEIN CPH1"/>
    <property type="match status" value="1"/>
</dbReference>
<dbReference type="InterPro" id="IPR003661">
    <property type="entry name" value="HisK_dim/P_dom"/>
</dbReference>
<gene>
    <name evidence="14" type="ORF">HNQ92_000959</name>
</gene>
<evidence type="ECO:0000256" key="3">
    <source>
        <dbReference type="ARBA" id="ARBA00012438"/>
    </source>
</evidence>
<keyword evidence="8 14" id="KW-0418">Kinase</keyword>
<name>A0A840TSA9_9BACT</name>
<dbReference type="InterPro" id="IPR003018">
    <property type="entry name" value="GAF"/>
</dbReference>
<dbReference type="InterPro" id="IPR001294">
    <property type="entry name" value="Phytochrome"/>
</dbReference>
<evidence type="ECO:0000256" key="7">
    <source>
        <dbReference type="ARBA" id="ARBA00022679"/>
    </source>
</evidence>
<dbReference type="InterPro" id="IPR029016">
    <property type="entry name" value="GAF-like_dom_sf"/>
</dbReference>
<evidence type="ECO:0000256" key="2">
    <source>
        <dbReference type="ARBA" id="ARBA00006402"/>
    </source>
</evidence>
<sequence>MIDLTNKAVATITDCDQEPIHIPGSIQPHGYLLAIEPGSGRITHGSANLTDLLGVPLSHLLGQSVFEVLPLQEQLLRPYLTLKEDVQAKTMTTHLGSRAYQLALHQSDAQVVLEIEPLADEKADAYLLGISDLLDLIKVPNSLTELCQILAEHVRKILEYDRIMIYRFDQEDYTGEVLAESLTDGLEPYLGLRYPAGDIPPQARELYIRNPLRSINDVSYIPTALYTLADTDGTARQLDLSHAYLRSVSPIHIQYLKNMGVAASLSISIIKEDKLWGLIACHHSAPRHISPKQRDSAQLLGLLLASQIELHQRADSSMIIQQVEQSLNRLMPFLQAEPLDLPGLVAVPDLLSLAGASGVAILVDGRIHTSGQTPTSPELRNLALFLAEQSGYASFSTKHLTQVYSPAEAYADVASGLIYQPLGYVTEDCVLWFRPGLEQTITWAGQPKGSARATNAHESLTPRSSFAAWKETVRNISENWHPSHLQASEHFASVFQKQLRLLYLQQETDKQRNLNEKLKAANDELENITWISMHDLKEPLRKIQILASRVLSTEAQNLTDSLLDSISRMQNSARRMQNLLEDITAYSRISSKTDAVNAVDLNQLLAEVLDEMEDEISQRKALITYGELPTLKGIAFQLKQVFVNLISNALKFGKPDEDLRIQIELEVPSAEVVQKFSIVPEDYLTISVQDNGIGFENSYTDVIFKLFQRLHNENNGQRGTGVGLAICKKVMQNHDGYIWADSEPNQGSRFQLIFPHAYVLQEVNP</sequence>
<dbReference type="CDD" id="cd00082">
    <property type="entry name" value="HisKA"/>
    <property type="match status" value="1"/>
</dbReference>
<dbReference type="GO" id="GO:0006355">
    <property type="term" value="P:regulation of DNA-templated transcription"/>
    <property type="evidence" value="ECO:0007669"/>
    <property type="project" value="InterPro"/>
</dbReference>
<feature type="coiled-coil region" evidence="11">
    <location>
        <begin position="504"/>
        <end position="531"/>
    </location>
</feature>
<keyword evidence="5" id="KW-0597">Phosphoprotein</keyword>
<dbReference type="InterPro" id="IPR005467">
    <property type="entry name" value="His_kinase_dom"/>
</dbReference>
<evidence type="ECO:0000256" key="9">
    <source>
        <dbReference type="ARBA" id="ARBA00022991"/>
    </source>
</evidence>
<dbReference type="InterPro" id="IPR013654">
    <property type="entry name" value="PAS_2"/>
</dbReference>
<evidence type="ECO:0000259" key="12">
    <source>
        <dbReference type="PROSITE" id="PS50046"/>
    </source>
</evidence>
<evidence type="ECO:0000256" key="6">
    <source>
        <dbReference type="ARBA" id="ARBA00022606"/>
    </source>
</evidence>
<keyword evidence="10" id="KW-0675">Receptor</keyword>
<dbReference type="SUPFAM" id="SSF55874">
    <property type="entry name" value="ATPase domain of HSP90 chaperone/DNA topoisomerase II/histidine kinase"/>
    <property type="match status" value="1"/>
</dbReference>
<comment type="similarity">
    <text evidence="2">In the N-terminal section; belongs to the phytochrome family.</text>
</comment>
<dbReference type="PROSITE" id="PS50109">
    <property type="entry name" value="HIS_KIN"/>
    <property type="match status" value="1"/>
</dbReference>
<dbReference type="SUPFAM" id="SSF47384">
    <property type="entry name" value="Homodimeric domain of signal transducing histidine kinase"/>
    <property type="match status" value="1"/>
</dbReference>
<dbReference type="InterPro" id="IPR043150">
    <property type="entry name" value="Phytochrome_PHY_sf"/>
</dbReference>
<dbReference type="InterPro" id="IPR036890">
    <property type="entry name" value="HATPase_C_sf"/>
</dbReference>
<keyword evidence="6" id="KW-0716">Sensory transduction</keyword>
<dbReference type="InterPro" id="IPR003594">
    <property type="entry name" value="HATPase_dom"/>
</dbReference>
<dbReference type="Gene3D" id="3.30.565.10">
    <property type="entry name" value="Histidine kinase-like ATPase, C-terminal domain"/>
    <property type="match status" value="1"/>
</dbReference>
<evidence type="ECO:0000259" key="13">
    <source>
        <dbReference type="PROSITE" id="PS50109"/>
    </source>
</evidence>
<dbReference type="SMART" id="SM00387">
    <property type="entry name" value="HATPase_c"/>
    <property type="match status" value="1"/>
</dbReference>
<dbReference type="Pfam" id="PF08446">
    <property type="entry name" value="PAS_2"/>
    <property type="match status" value="1"/>
</dbReference>
<dbReference type="AlphaFoldDB" id="A0A840TSA9"/>
<dbReference type="Proteomes" id="UP000557307">
    <property type="component" value="Unassembled WGS sequence"/>
</dbReference>
<evidence type="ECO:0000256" key="4">
    <source>
        <dbReference type="ARBA" id="ARBA00022543"/>
    </source>
</evidence>
<comment type="caution">
    <text evidence="14">The sequence shown here is derived from an EMBL/GenBank/DDBJ whole genome shotgun (WGS) entry which is preliminary data.</text>
</comment>
<dbReference type="InterPro" id="IPR016132">
    <property type="entry name" value="Phyto_chromo_attachment"/>
</dbReference>
<dbReference type="Pfam" id="PF00360">
    <property type="entry name" value="PHY"/>
    <property type="match status" value="1"/>
</dbReference>
<dbReference type="GO" id="GO:0000155">
    <property type="term" value="F:phosphorelay sensor kinase activity"/>
    <property type="evidence" value="ECO:0007669"/>
    <property type="project" value="InterPro"/>
</dbReference>
<evidence type="ECO:0000256" key="11">
    <source>
        <dbReference type="SAM" id="Coils"/>
    </source>
</evidence>
<dbReference type="GO" id="GO:0009881">
    <property type="term" value="F:photoreceptor activity"/>
    <property type="evidence" value="ECO:0007669"/>
    <property type="project" value="UniProtKB-KW"/>
</dbReference>
<keyword evidence="9" id="KW-0157">Chromophore</keyword>
<keyword evidence="7" id="KW-0808">Transferase</keyword>
<dbReference type="InterPro" id="IPR052162">
    <property type="entry name" value="Sensor_kinase/Photoreceptor"/>
</dbReference>
<evidence type="ECO:0000256" key="8">
    <source>
        <dbReference type="ARBA" id="ARBA00022777"/>
    </source>
</evidence>
<evidence type="ECO:0000313" key="14">
    <source>
        <dbReference type="EMBL" id="MBB5282838.1"/>
    </source>
</evidence>
<dbReference type="Gene3D" id="3.30.450.270">
    <property type="match status" value="1"/>
</dbReference>
<comment type="catalytic activity">
    <reaction evidence="1">
        <text>ATP + protein L-histidine = ADP + protein N-phospho-L-histidine.</text>
        <dbReference type="EC" id="2.7.13.3"/>
    </reaction>
</comment>
<dbReference type="Pfam" id="PF02518">
    <property type="entry name" value="HATPase_c"/>
    <property type="match status" value="1"/>
</dbReference>
<proteinExistence type="inferred from homology"/>
<dbReference type="SUPFAM" id="SSF55785">
    <property type="entry name" value="PYP-like sensor domain (PAS domain)"/>
    <property type="match status" value="1"/>
</dbReference>
<dbReference type="InterPro" id="IPR013515">
    <property type="entry name" value="Phytochrome_cen-reg"/>
</dbReference>
<evidence type="ECO:0000256" key="1">
    <source>
        <dbReference type="ARBA" id="ARBA00000085"/>
    </source>
</evidence>
<dbReference type="PRINTS" id="PR01033">
    <property type="entry name" value="PHYTOCHROME"/>
</dbReference>
<evidence type="ECO:0000256" key="5">
    <source>
        <dbReference type="ARBA" id="ARBA00022553"/>
    </source>
</evidence>
<dbReference type="SMART" id="SM00065">
    <property type="entry name" value="GAF"/>
    <property type="match status" value="1"/>
</dbReference>
<dbReference type="PANTHER" id="PTHR43304:SF1">
    <property type="entry name" value="PAC DOMAIN-CONTAINING PROTEIN"/>
    <property type="match status" value="1"/>
</dbReference>
<dbReference type="GO" id="GO:0009584">
    <property type="term" value="P:detection of visible light"/>
    <property type="evidence" value="ECO:0007669"/>
    <property type="project" value="InterPro"/>
</dbReference>
<dbReference type="InterPro" id="IPR035965">
    <property type="entry name" value="PAS-like_dom_sf"/>
</dbReference>
<dbReference type="RefSeq" id="WP_184171599.1">
    <property type="nucleotide sequence ID" value="NZ_JACHGF010000001.1"/>
</dbReference>
<dbReference type="EMBL" id="JACHGF010000001">
    <property type="protein sequence ID" value="MBB5282838.1"/>
    <property type="molecule type" value="Genomic_DNA"/>
</dbReference>
<feature type="domain" description="Phytochrome chromophore attachment site" evidence="12">
    <location>
        <begin position="142"/>
        <end position="306"/>
    </location>
</feature>
<dbReference type="InterPro" id="IPR036097">
    <property type="entry name" value="HisK_dim/P_sf"/>
</dbReference>
<dbReference type="Pfam" id="PF01590">
    <property type="entry name" value="GAF"/>
    <property type="match status" value="1"/>
</dbReference>
<accession>A0A840TSA9</accession>
<reference evidence="14 15" key="1">
    <citation type="submission" date="2020-08" db="EMBL/GenBank/DDBJ databases">
        <title>Genomic Encyclopedia of Type Strains, Phase IV (KMG-IV): sequencing the most valuable type-strain genomes for metagenomic binning, comparative biology and taxonomic classification.</title>
        <authorList>
            <person name="Goeker M."/>
        </authorList>
    </citation>
    <scope>NUCLEOTIDE SEQUENCE [LARGE SCALE GENOMIC DNA]</scope>
    <source>
        <strain evidence="14 15">DSM 105074</strain>
    </source>
</reference>
<protein>
    <recommendedName>
        <fullName evidence="3">histidine kinase</fullName>
        <ecNumber evidence="3">2.7.13.3</ecNumber>
    </recommendedName>
</protein>
<dbReference type="Pfam" id="PF00512">
    <property type="entry name" value="HisKA"/>
    <property type="match status" value="1"/>
</dbReference>
<dbReference type="Gene3D" id="3.30.450.40">
    <property type="match status" value="1"/>
</dbReference>
<feature type="domain" description="Histidine kinase" evidence="13">
    <location>
        <begin position="531"/>
        <end position="758"/>
    </location>
</feature>
<evidence type="ECO:0000256" key="10">
    <source>
        <dbReference type="ARBA" id="ARBA00023170"/>
    </source>
</evidence>
<dbReference type="Gene3D" id="1.10.287.130">
    <property type="match status" value="1"/>
</dbReference>
<dbReference type="PROSITE" id="PS50046">
    <property type="entry name" value="PHYTOCHROME_2"/>
    <property type="match status" value="1"/>
</dbReference>
<keyword evidence="4" id="KW-0600">Photoreceptor protein</keyword>
<organism evidence="14 15">
    <name type="scientific">Rhabdobacter roseus</name>
    <dbReference type="NCBI Taxonomy" id="1655419"/>
    <lineage>
        <taxon>Bacteria</taxon>
        <taxon>Pseudomonadati</taxon>
        <taxon>Bacteroidota</taxon>
        <taxon>Cytophagia</taxon>
        <taxon>Cytophagales</taxon>
        <taxon>Cytophagaceae</taxon>
        <taxon>Rhabdobacter</taxon>
    </lineage>
</organism>
<keyword evidence="15" id="KW-1185">Reference proteome</keyword>
<dbReference type="Gene3D" id="3.30.450.20">
    <property type="entry name" value="PAS domain"/>
    <property type="match status" value="1"/>
</dbReference>